<sequence>MEPAQVKIRIIWLLVVSCLVCGCGEQFSAWSMGGASMGMLQKGMLAPSLPTKTLADVGGDMSKMTTYRQPDARMYQYSLDKALALNKPIVLEFATPGHCTVCDGQLQIMKALLEKYQTQVLFLHMDQYQNPQAFKAYRVMGDPWTFFIDDKGFVSGVQPGRMLHGEMEAGIKRILKAGTESHAG</sequence>
<dbReference type="SUPFAM" id="SSF52833">
    <property type="entry name" value="Thioredoxin-like"/>
    <property type="match status" value="1"/>
</dbReference>
<dbReference type="PROSITE" id="PS51257">
    <property type="entry name" value="PROKAR_LIPOPROTEIN"/>
    <property type="match status" value="1"/>
</dbReference>
<organism evidence="2 3">
    <name type="scientific">Candidatus Nitrotoga arctica</name>
    <dbReference type="NCBI Taxonomy" id="453162"/>
    <lineage>
        <taxon>Bacteria</taxon>
        <taxon>Pseudomonadati</taxon>
        <taxon>Pseudomonadota</taxon>
        <taxon>Betaproteobacteria</taxon>
        <taxon>Nitrosomonadales</taxon>
        <taxon>Gallionellaceae</taxon>
        <taxon>Candidatus Nitrotoga</taxon>
    </lineage>
</organism>
<name>A0ABN8ARQ7_9PROT</name>
<dbReference type="Gene3D" id="3.40.30.10">
    <property type="entry name" value="Glutaredoxin"/>
    <property type="match status" value="1"/>
</dbReference>
<evidence type="ECO:0000259" key="1">
    <source>
        <dbReference type="PROSITE" id="PS51352"/>
    </source>
</evidence>
<proteinExistence type="predicted"/>
<accession>A0ABN8ARQ7</accession>
<dbReference type="InterPro" id="IPR013766">
    <property type="entry name" value="Thioredoxin_domain"/>
</dbReference>
<dbReference type="PROSITE" id="PS51352">
    <property type="entry name" value="THIOREDOXIN_2"/>
    <property type="match status" value="1"/>
</dbReference>
<reference evidence="2 3" key="1">
    <citation type="submission" date="2021-10" db="EMBL/GenBank/DDBJ databases">
        <authorList>
            <person name="Koch H."/>
        </authorList>
    </citation>
    <scope>NUCLEOTIDE SEQUENCE [LARGE SCALE GENOMIC DNA]</scope>
    <source>
        <strain evidence="2">6680</strain>
    </source>
</reference>
<gene>
    <name evidence="2" type="ORF">NTG6680_3095</name>
</gene>
<feature type="domain" description="Thioredoxin" evidence="1">
    <location>
        <begin position="43"/>
        <end position="176"/>
    </location>
</feature>
<protein>
    <submittedName>
        <fullName evidence="2">Thioredoxin domain-containing protein</fullName>
    </submittedName>
</protein>
<evidence type="ECO:0000313" key="2">
    <source>
        <dbReference type="EMBL" id="CAG9934344.1"/>
    </source>
</evidence>
<dbReference type="CDD" id="cd02947">
    <property type="entry name" value="TRX_family"/>
    <property type="match status" value="1"/>
</dbReference>
<dbReference type="EMBL" id="OU912926">
    <property type="protein sequence ID" value="CAG9934344.1"/>
    <property type="molecule type" value="Genomic_DNA"/>
</dbReference>
<evidence type="ECO:0000313" key="3">
    <source>
        <dbReference type="Proteomes" id="UP000839052"/>
    </source>
</evidence>
<dbReference type="InterPro" id="IPR036249">
    <property type="entry name" value="Thioredoxin-like_sf"/>
</dbReference>
<dbReference type="Proteomes" id="UP000839052">
    <property type="component" value="Chromosome"/>
</dbReference>
<keyword evidence="3" id="KW-1185">Reference proteome</keyword>